<keyword evidence="4" id="KW-1185">Reference proteome</keyword>
<feature type="compositionally biased region" description="Basic and acidic residues" evidence="1">
    <location>
        <begin position="45"/>
        <end position="60"/>
    </location>
</feature>
<dbReference type="EnsemblPlants" id="Pp3c19_14720V3.1">
    <property type="protein sequence ID" value="PAC:32937702.CDS.1"/>
    <property type="gene ID" value="Pp3c19_14720"/>
</dbReference>
<reference evidence="3" key="3">
    <citation type="submission" date="2020-12" db="UniProtKB">
        <authorList>
            <consortium name="EnsemblPlants"/>
        </authorList>
    </citation>
    <scope>IDENTIFICATION</scope>
</reference>
<evidence type="ECO:0000313" key="4">
    <source>
        <dbReference type="Proteomes" id="UP000006727"/>
    </source>
</evidence>
<dbReference type="EnsemblPlants" id="Pp3c19_14720V3.2">
    <property type="protein sequence ID" value="PAC:32937703.CDS.1"/>
    <property type="gene ID" value="Pp3c19_14720"/>
</dbReference>
<dbReference type="AlphaFoldDB" id="A0A2K1IYG5"/>
<protein>
    <submittedName>
        <fullName evidence="2 3">Uncharacterized protein</fullName>
    </submittedName>
</protein>
<organism evidence="2">
    <name type="scientific">Physcomitrium patens</name>
    <name type="common">Spreading-leaved earth moss</name>
    <name type="synonym">Physcomitrella patens</name>
    <dbReference type="NCBI Taxonomy" id="3218"/>
    <lineage>
        <taxon>Eukaryota</taxon>
        <taxon>Viridiplantae</taxon>
        <taxon>Streptophyta</taxon>
        <taxon>Embryophyta</taxon>
        <taxon>Bryophyta</taxon>
        <taxon>Bryophytina</taxon>
        <taxon>Bryopsida</taxon>
        <taxon>Funariidae</taxon>
        <taxon>Funariales</taxon>
        <taxon>Funariaceae</taxon>
        <taxon>Physcomitrium</taxon>
    </lineage>
</organism>
<evidence type="ECO:0000313" key="2">
    <source>
        <dbReference type="EMBL" id="PNR34319.1"/>
    </source>
</evidence>
<evidence type="ECO:0000313" key="3">
    <source>
        <dbReference type="EnsemblPlants" id="PAC:32937702.CDS.1"/>
    </source>
</evidence>
<dbReference type="Gramene" id="Pp3c19_14720V3.1">
    <property type="protein sequence ID" value="PAC:32937702.CDS.1"/>
    <property type="gene ID" value="Pp3c19_14720"/>
</dbReference>
<dbReference type="Gramene" id="Pp3c19_14720V3.2">
    <property type="protein sequence ID" value="PAC:32937703.CDS.1"/>
    <property type="gene ID" value="Pp3c19_14720"/>
</dbReference>
<evidence type="ECO:0000256" key="1">
    <source>
        <dbReference type="SAM" id="MobiDB-lite"/>
    </source>
</evidence>
<dbReference type="InParanoid" id="A0A2K1IYG5"/>
<reference evidence="2 4" key="2">
    <citation type="journal article" date="2018" name="Plant J.">
        <title>The Physcomitrella patens chromosome-scale assembly reveals moss genome structure and evolution.</title>
        <authorList>
            <person name="Lang D."/>
            <person name="Ullrich K.K."/>
            <person name="Murat F."/>
            <person name="Fuchs J."/>
            <person name="Jenkins J."/>
            <person name="Haas F.B."/>
            <person name="Piednoel M."/>
            <person name="Gundlach H."/>
            <person name="Van Bel M."/>
            <person name="Meyberg R."/>
            <person name="Vives C."/>
            <person name="Morata J."/>
            <person name="Symeonidi A."/>
            <person name="Hiss M."/>
            <person name="Muchero W."/>
            <person name="Kamisugi Y."/>
            <person name="Saleh O."/>
            <person name="Blanc G."/>
            <person name="Decker E.L."/>
            <person name="van Gessel N."/>
            <person name="Grimwood J."/>
            <person name="Hayes R.D."/>
            <person name="Graham S.W."/>
            <person name="Gunter L.E."/>
            <person name="McDaniel S.F."/>
            <person name="Hoernstein S.N.W."/>
            <person name="Larsson A."/>
            <person name="Li F.W."/>
            <person name="Perroud P.F."/>
            <person name="Phillips J."/>
            <person name="Ranjan P."/>
            <person name="Rokshar D.S."/>
            <person name="Rothfels C.J."/>
            <person name="Schneider L."/>
            <person name="Shu S."/>
            <person name="Stevenson D.W."/>
            <person name="Thummler F."/>
            <person name="Tillich M."/>
            <person name="Villarreal Aguilar J.C."/>
            <person name="Widiez T."/>
            <person name="Wong G.K."/>
            <person name="Wymore A."/>
            <person name="Zhang Y."/>
            <person name="Zimmer A.D."/>
            <person name="Quatrano R.S."/>
            <person name="Mayer K.F.X."/>
            <person name="Goodstein D."/>
            <person name="Casacuberta J.M."/>
            <person name="Vandepoele K."/>
            <person name="Reski R."/>
            <person name="Cuming A.C."/>
            <person name="Tuskan G.A."/>
            <person name="Maumus F."/>
            <person name="Salse J."/>
            <person name="Schmutz J."/>
            <person name="Rensing S.A."/>
        </authorList>
    </citation>
    <scope>NUCLEOTIDE SEQUENCE [LARGE SCALE GENOMIC DNA]</scope>
    <source>
        <strain evidence="3 4">cv. Gransden 2004</strain>
    </source>
</reference>
<sequence>MRFKFLHPPRFVKTNTSKGKAIHCPKTATPPPPHQLNCNAGKRVPTVDKRTSTRRDKTTAPIDMKRVCKGKGDLQEWRGSHSSECASAESSPNFMETGRWCGGGMCVKARDEKHPKLEGGRRVRRLKVREMGRVRWEI</sequence>
<accession>A0A2K1IYG5</accession>
<reference evidence="2 4" key="1">
    <citation type="journal article" date="2008" name="Science">
        <title>The Physcomitrella genome reveals evolutionary insights into the conquest of land by plants.</title>
        <authorList>
            <person name="Rensing S."/>
            <person name="Lang D."/>
            <person name="Zimmer A."/>
            <person name="Terry A."/>
            <person name="Salamov A."/>
            <person name="Shapiro H."/>
            <person name="Nishiyama T."/>
            <person name="Perroud P.-F."/>
            <person name="Lindquist E."/>
            <person name="Kamisugi Y."/>
            <person name="Tanahashi T."/>
            <person name="Sakakibara K."/>
            <person name="Fujita T."/>
            <person name="Oishi K."/>
            <person name="Shin-I T."/>
            <person name="Kuroki Y."/>
            <person name="Toyoda A."/>
            <person name="Suzuki Y."/>
            <person name="Hashimoto A."/>
            <person name="Yamaguchi K."/>
            <person name="Sugano A."/>
            <person name="Kohara Y."/>
            <person name="Fujiyama A."/>
            <person name="Anterola A."/>
            <person name="Aoki S."/>
            <person name="Ashton N."/>
            <person name="Barbazuk W.B."/>
            <person name="Barker E."/>
            <person name="Bennetzen J."/>
            <person name="Bezanilla M."/>
            <person name="Blankenship R."/>
            <person name="Cho S.H."/>
            <person name="Dutcher S."/>
            <person name="Estelle M."/>
            <person name="Fawcett J.A."/>
            <person name="Gundlach H."/>
            <person name="Hanada K."/>
            <person name="Heyl A."/>
            <person name="Hicks K.A."/>
            <person name="Hugh J."/>
            <person name="Lohr M."/>
            <person name="Mayer K."/>
            <person name="Melkozernov A."/>
            <person name="Murata T."/>
            <person name="Nelson D."/>
            <person name="Pils B."/>
            <person name="Prigge M."/>
            <person name="Reiss B."/>
            <person name="Renner T."/>
            <person name="Rombauts S."/>
            <person name="Rushton P."/>
            <person name="Sanderfoot A."/>
            <person name="Schween G."/>
            <person name="Shiu S.-H."/>
            <person name="Stueber K."/>
            <person name="Theodoulou F.L."/>
            <person name="Tu H."/>
            <person name="Van de Peer Y."/>
            <person name="Verrier P.J."/>
            <person name="Waters E."/>
            <person name="Wood A."/>
            <person name="Yang L."/>
            <person name="Cove D."/>
            <person name="Cuming A."/>
            <person name="Hasebe M."/>
            <person name="Lucas S."/>
            <person name="Mishler D.B."/>
            <person name="Reski R."/>
            <person name="Grigoriev I."/>
            <person name="Quatrano R.S."/>
            <person name="Boore J.L."/>
        </authorList>
    </citation>
    <scope>NUCLEOTIDE SEQUENCE [LARGE SCALE GENOMIC DNA]</scope>
    <source>
        <strain evidence="3 4">cv. Gransden 2004</strain>
    </source>
</reference>
<dbReference type="EMBL" id="ABEU02000019">
    <property type="protein sequence ID" value="PNR34319.1"/>
    <property type="molecule type" value="Genomic_DNA"/>
</dbReference>
<feature type="region of interest" description="Disordered" evidence="1">
    <location>
        <begin position="27"/>
        <end position="60"/>
    </location>
</feature>
<name>A0A2K1IYG5_PHYPA</name>
<proteinExistence type="predicted"/>
<dbReference type="Proteomes" id="UP000006727">
    <property type="component" value="Chromosome 19"/>
</dbReference>
<gene>
    <name evidence="2" type="ORF">PHYPA_024136</name>
</gene>